<reference evidence="2 4" key="2">
    <citation type="submission" date="2015-06" db="EMBL/GenBank/DDBJ databases">
        <title>The Genome Sequence of None.</title>
        <authorList>
            <consortium name="The Broad Institute Genomics Platform"/>
            <consortium name="The Broad Institute Genome Sequencing Center for Infectious Disease"/>
            <person name="Earl A.M."/>
            <person name="Onderdonk A.B."/>
            <person name="Kirby J."/>
            <person name="Ferraro M.J."/>
            <person name="Huang S."/>
            <person name="Spencer M."/>
            <person name="Fodor A."/>
            <person name="Hooper D."/>
            <person name="Dekker J."/>
            <person name="O'Brien T."/>
            <person name="Quan V."/>
            <person name="Gombosev A."/>
            <person name="Delaney M."/>
            <person name="DuBois A."/>
            <person name="Ernst C."/>
            <person name="Kim D.S."/>
            <person name="Rossman W."/>
            <person name="Gohs F."/>
            <person name="Petruso H."/>
            <person name="Nozar T."/>
            <person name="Mougeot F."/>
            <person name="Manson-McGuire A."/>
            <person name="Young S."/>
            <person name="Abouelleil A."/>
            <person name="Cao P."/>
            <person name="Chapman S.B."/>
            <person name="Griggs A."/>
            <person name="Priest M."/>
            <person name="Shea T."/>
            <person name="Wortman I."/>
            <person name="Wortman J.R."/>
            <person name="Nusbaum C."/>
            <person name="Birren B."/>
        </authorList>
    </citation>
    <scope>NUCLEOTIDE SEQUENCE [LARGE SCALE GENOMIC DNA]</scope>
    <source>
        <strain evidence="2 4">MGH87</strain>
    </source>
</reference>
<evidence type="ECO:0000313" key="2">
    <source>
        <dbReference type="EMBL" id="KLY34158.1"/>
    </source>
</evidence>
<gene>
    <name evidence="1" type="ORF">L373_00697</name>
    <name evidence="2" type="ORF">SK91_03057</name>
</gene>
<protein>
    <submittedName>
        <fullName evidence="1">Uncharacterized protein</fullName>
    </submittedName>
</protein>
<organism evidence="1 3">
    <name type="scientific">Klebsiella michiganensis</name>
    <dbReference type="NCBI Taxonomy" id="1134687"/>
    <lineage>
        <taxon>Bacteria</taxon>
        <taxon>Pseudomonadati</taxon>
        <taxon>Pseudomonadota</taxon>
        <taxon>Gammaproteobacteria</taxon>
        <taxon>Enterobacterales</taxon>
        <taxon>Enterobacteriaceae</taxon>
        <taxon>Klebsiella/Raoultella group</taxon>
        <taxon>Klebsiella</taxon>
    </lineage>
</organism>
<dbReference type="EMBL" id="JCNZ01000005">
    <property type="protein sequence ID" value="EWF92406.1"/>
    <property type="molecule type" value="Genomic_DNA"/>
</dbReference>
<name>A0A0J2KMC6_9ENTR</name>
<keyword evidence="4" id="KW-1185">Reference proteome</keyword>
<accession>A0A0J2KMC6</accession>
<dbReference type="Proteomes" id="UP000020202">
    <property type="component" value="Unassembled WGS sequence"/>
</dbReference>
<evidence type="ECO:0000313" key="3">
    <source>
        <dbReference type="Proteomes" id="UP000020202"/>
    </source>
</evidence>
<proteinExistence type="predicted"/>
<dbReference type="Proteomes" id="UP000036305">
    <property type="component" value="Unassembled WGS sequence"/>
</dbReference>
<evidence type="ECO:0000313" key="4">
    <source>
        <dbReference type="Proteomes" id="UP000036305"/>
    </source>
</evidence>
<dbReference type="AlphaFoldDB" id="A0A0J2KMC6"/>
<evidence type="ECO:0000313" key="1">
    <source>
        <dbReference type="EMBL" id="EWF92406.1"/>
    </source>
</evidence>
<dbReference type="EMBL" id="LEUS01000018">
    <property type="protein sequence ID" value="KLY34158.1"/>
    <property type="molecule type" value="Genomic_DNA"/>
</dbReference>
<sequence>MRQFQSLCQITAANRDHLSTWQESSKRVERTFSRNIHYHSCGAHPFQFSTTLPQPGSGNIIIANHKNRGQTG</sequence>
<comment type="caution">
    <text evidence="1">The sequence shown here is derived from an EMBL/GenBank/DDBJ whole genome shotgun (WGS) entry which is preliminary data.</text>
</comment>
<reference evidence="1 3" key="1">
    <citation type="submission" date="2014-01" db="EMBL/GenBank/DDBJ databases">
        <title>The Genome Sequence of Klebsiella oxytoca MGH 27.</title>
        <authorList>
            <consortium name="The Broad Institute Genomics Platform"/>
            <consortium name="The Broad Institute Genome Sequencing Center for Infectious Disease"/>
            <person name="Murphy C."/>
            <person name="Cosimi L."/>
            <person name="Cerqueira G."/>
            <person name="Feldgarden M."/>
            <person name="Earl A."/>
            <person name="Hung D."/>
            <person name="Onderdonk A.B."/>
            <person name="Ferraro M.J."/>
            <person name="Hooper D."/>
            <person name="Dekker J."/>
            <person name="O'Brien T."/>
            <person name="Huang S."/>
            <person name="Quan V."/>
            <person name="Ernst C."/>
            <person name="Delaney M."/>
            <person name="DuBois A."/>
            <person name="Kim D.S."/>
            <person name="Young S.K."/>
            <person name="Zeng Q."/>
            <person name="Gargeya S."/>
            <person name="Fitzgerald M."/>
            <person name="Abouelleil A."/>
            <person name="Alvarado L."/>
            <person name="Berlin A.M."/>
            <person name="Chapman S.B."/>
            <person name="Gainer-Dewar J."/>
            <person name="Goldberg J."/>
            <person name="Gnerre S."/>
            <person name="Griggs A."/>
            <person name="Gujja S."/>
            <person name="Hansen M."/>
            <person name="Howarth C."/>
            <person name="Imamovic A."/>
            <person name="Ireland A."/>
            <person name="Larimer J."/>
            <person name="McCowan C."/>
            <person name="Murphy C."/>
            <person name="Pearson M."/>
            <person name="Poon T.W."/>
            <person name="Priest M."/>
            <person name="Roberts A."/>
            <person name="Saif S."/>
            <person name="Shea T."/>
            <person name="Sykes S."/>
            <person name="Wortman J."/>
            <person name="Nusbaum C."/>
            <person name="Birren B."/>
        </authorList>
    </citation>
    <scope>NUCLEOTIDE SEQUENCE [LARGE SCALE GENOMIC DNA]</scope>
    <source>
        <strain evidence="1 3">MGH 27</strain>
    </source>
</reference>